<dbReference type="Gene3D" id="3.90.226.10">
    <property type="entry name" value="2-enoyl-CoA Hydratase, Chain A, domain 1"/>
    <property type="match status" value="1"/>
</dbReference>
<protein>
    <recommendedName>
        <fullName evidence="4">ACB domain-containing protein</fullName>
    </recommendedName>
</protein>
<gene>
    <name evidence="5" type="ORF">CJOHNSTONI_LOCUS9489</name>
</gene>
<evidence type="ECO:0000313" key="5">
    <source>
        <dbReference type="EMBL" id="CAG9539931.1"/>
    </source>
</evidence>
<dbReference type="AlphaFoldDB" id="A0A8J2Q3X1"/>
<dbReference type="InterPro" id="IPR000582">
    <property type="entry name" value="Acyl-CoA-binding_protein"/>
</dbReference>
<dbReference type="SUPFAM" id="SSF47027">
    <property type="entry name" value="Acyl-CoA binding protein"/>
    <property type="match status" value="1"/>
</dbReference>
<dbReference type="PANTHER" id="PTHR43684">
    <property type="match status" value="1"/>
</dbReference>
<comment type="caution">
    <text evidence="5">The sequence shown here is derived from an EMBL/GenBank/DDBJ whole genome shotgun (WGS) entry which is preliminary data.</text>
</comment>
<comment type="subcellular location">
    <subcellularLocation>
        <location evidence="1">Peroxisome</location>
    </subcellularLocation>
</comment>
<dbReference type="Pfam" id="PF00887">
    <property type="entry name" value="ACBP"/>
    <property type="match status" value="1"/>
</dbReference>
<dbReference type="InterPro" id="IPR051053">
    <property type="entry name" value="ECH/Chromodomain_protein"/>
</dbReference>
<dbReference type="CDD" id="cd06558">
    <property type="entry name" value="crotonase-like"/>
    <property type="match status" value="1"/>
</dbReference>
<dbReference type="PRINTS" id="PR00689">
    <property type="entry name" value="ACOABINDINGP"/>
</dbReference>
<evidence type="ECO:0000256" key="3">
    <source>
        <dbReference type="ARBA" id="ARBA00023235"/>
    </source>
</evidence>
<keyword evidence="3" id="KW-0413">Isomerase</keyword>
<dbReference type="InterPro" id="IPR014352">
    <property type="entry name" value="FERM/acyl-CoA-bd_prot_sf"/>
</dbReference>
<name>A0A8J2Q3X1_9BILA</name>
<dbReference type="Gene3D" id="1.20.80.10">
    <property type="match status" value="1"/>
</dbReference>
<dbReference type="GO" id="GO:0005777">
    <property type="term" value="C:peroxisome"/>
    <property type="evidence" value="ECO:0007669"/>
    <property type="project" value="UniProtKB-SubCell"/>
</dbReference>
<evidence type="ECO:0000259" key="4">
    <source>
        <dbReference type="PROSITE" id="PS51228"/>
    </source>
</evidence>
<dbReference type="PANTHER" id="PTHR43684:SF1">
    <property type="entry name" value="ENOYL-COA DELTA ISOMERASE 2"/>
    <property type="match status" value="1"/>
</dbReference>
<reference evidence="5" key="1">
    <citation type="submission" date="2021-09" db="EMBL/GenBank/DDBJ databases">
        <authorList>
            <consortium name="Pathogen Informatics"/>
        </authorList>
    </citation>
    <scope>NUCLEOTIDE SEQUENCE</scope>
</reference>
<evidence type="ECO:0000313" key="6">
    <source>
        <dbReference type="Proteomes" id="UP000746747"/>
    </source>
</evidence>
<dbReference type="Proteomes" id="UP000746747">
    <property type="component" value="Unassembled WGS sequence"/>
</dbReference>
<keyword evidence="2" id="KW-0576">Peroxisome</keyword>
<proteinExistence type="predicted"/>
<organism evidence="5 6">
    <name type="scientific">Cercopithifilaria johnstoni</name>
    <dbReference type="NCBI Taxonomy" id="2874296"/>
    <lineage>
        <taxon>Eukaryota</taxon>
        <taxon>Metazoa</taxon>
        <taxon>Ecdysozoa</taxon>
        <taxon>Nematoda</taxon>
        <taxon>Chromadorea</taxon>
        <taxon>Rhabditida</taxon>
        <taxon>Spirurina</taxon>
        <taxon>Spiruromorpha</taxon>
        <taxon>Filarioidea</taxon>
        <taxon>Onchocercidae</taxon>
        <taxon>Cercopithifilaria</taxon>
    </lineage>
</organism>
<dbReference type="InterPro" id="IPR035984">
    <property type="entry name" value="Acyl-CoA-binding_sf"/>
</dbReference>
<dbReference type="InterPro" id="IPR014748">
    <property type="entry name" value="Enoyl-CoA_hydra_C"/>
</dbReference>
<dbReference type="OrthoDB" id="409763at2759"/>
<dbReference type="InterPro" id="IPR029045">
    <property type="entry name" value="ClpP/crotonase-like_dom_sf"/>
</dbReference>
<accession>A0A8J2Q3X1</accession>
<feature type="domain" description="ACB" evidence="4">
    <location>
        <begin position="54"/>
        <end position="138"/>
    </location>
</feature>
<dbReference type="EMBL" id="CAKAEH010001869">
    <property type="protein sequence ID" value="CAG9539931.1"/>
    <property type="molecule type" value="Genomic_DNA"/>
</dbReference>
<dbReference type="InterPro" id="IPR001753">
    <property type="entry name" value="Enoyl-CoA_hydra/iso"/>
</dbReference>
<evidence type="ECO:0000256" key="1">
    <source>
        <dbReference type="ARBA" id="ARBA00004275"/>
    </source>
</evidence>
<evidence type="ECO:0000256" key="2">
    <source>
        <dbReference type="ARBA" id="ARBA00023140"/>
    </source>
</evidence>
<dbReference type="GO" id="GO:0004165">
    <property type="term" value="F:delta(3)-delta(2)-enoyl-CoA isomerase activity"/>
    <property type="evidence" value="ECO:0007669"/>
    <property type="project" value="UniProtKB-ARBA"/>
</dbReference>
<dbReference type="Pfam" id="PF00378">
    <property type="entry name" value="ECH_1"/>
    <property type="match status" value="1"/>
</dbReference>
<dbReference type="SUPFAM" id="SSF52096">
    <property type="entry name" value="ClpP/crotonase"/>
    <property type="match status" value="1"/>
</dbReference>
<dbReference type="GO" id="GO:0000062">
    <property type="term" value="F:fatty-acyl-CoA binding"/>
    <property type="evidence" value="ECO:0007669"/>
    <property type="project" value="InterPro"/>
</dbReference>
<dbReference type="Gene3D" id="1.10.12.10">
    <property type="entry name" value="Lyase 2-enoyl-coa Hydratase, Chain A, domain 2"/>
    <property type="match status" value="1"/>
</dbReference>
<keyword evidence="6" id="KW-1185">Reference proteome</keyword>
<sequence>MIFVPYCMSTLNSGAISRTVFTICFDMNFALSLLFRFQSSKLFIAKDFSRLKSWRTEFQQAIEKIKQLTEEQDISTKLKLYGLYKQATIGDIESKRLVLLSSSQAKYDAWREFKGKSTDEAQKMYIDLVNKLSAKETEVSSSTICGLKPVLGLDIAIKDKILWIKLNRPSKCNALTLEMYDGITNALNYANETNTTVTALIGSGQYFCSGNDLSNFTKFSGPESTPRMISEVGQILSSYVAAYVNHKKTLIALINGPAIGIAVTVLPLFDLVVASNMATFNTPFTSLGQSPEGCSSYTFPLIMGHSKASEILIFGKKLTAQEAFERNLVCRIVPSFHFREEAETYVGKISQLPLESLFYNKDLLRNIYREALLAQNEREVFLLMQRLQSADCRNAIQRFMIRKK</sequence>
<dbReference type="PROSITE" id="PS51228">
    <property type="entry name" value="ACB_2"/>
    <property type="match status" value="1"/>
</dbReference>